<dbReference type="EMBL" id="KI694430">
    <property type="protein sequence ID" value="ETM40026.1"/>
    <property type="molecule type" value="Genomic_DNA"/>
</dbReference>
<organism evidence="2">
    <name type="scientific">Phytophthora nicotianae</name>
    <name type="common">Potato buckeye rot agent</name>
    <name type="synonym">Phytophthora parasitica</name>
    <dbReference type="NCBI Taxonomy" id="4792"/>
    <lineage>
        <taxon>Eukaryota</taxon>
        <taxon>Sar</taxon>
        <taxon>Stramenopiles</taxon>
        <taxon>Oomycota</taxon>
        <taxon>Peronosporomycetes</taxon>
        <taxon>Peronosporales</taxon>
        <taxon>Peronosporaceae</taxon>
        <taxon>Phytophthora</taxon>
    </lineage>
</organism>
<feature type="non-terminal residue" evidence="2">
    <location>
        <position position="1"/>
    </location>
</feature>
<gene>
    <name evidence="2" type="ORF">L914_13912</name>
</gene>
<protein>
    <submittedName>
        <fullName evidence="2">Uncharacterized protein</fullName>
    </submittedName>
</protein>
<name>W2MUK3_PHYNI</name>
<accession>W2MUK3</accession>
<feature type="compositionally biased region" description="Basic residues" evidence="1">
    <location>
        <begin position="68"/>
        <end position="83"/>
    </location>
</feature>
<reference evidence="2" key="1">
    <citation type="submission" date="2013-11" db="EMBL/GenBank/DDBJ databases">
        <title>The Genome Sequence of Phytophthora parasitica IAC_01/95.</title>
        <authorList>
            <consortium name="The Broad Institute Genomics Platform"/>
            <person name="Russ C."/>
            <person name="Tyler B."/>
            <person name="Panabieres F."/>
            <person name="Shan W."/>
            <person name="Tripathy S."/>
            <person name="Grunwald N."/>
            <person name="Machado M."/>
            <person name="Johnson C.S."/>
            <person name="Arredondo F."/>
            <person name="Hong C."/>
            <person name="Coffey M."/>
            <person name="Young S.K."/>
            <person name="Zeng Q."/>
            <person name="Gargeya S."/>
            <person name="Fitzgerald M."/>
            <person name="Abouelleil A."/>
            <person name="Alvarado L."/>
            <person name="Chapman S.B."/>
            <person name="Gainer-Dewar J."/>
            <person name="Goldberg J."/>
            <person name="Griggs A."/>
            <person name="Gujja S."/>
            <person name="Hansen M."/>
            <person name="Howarth C."/>
            <person name="Imamovic A."/>
            <person name="Ireland A."/>
            <person name="Larimer J."/>
            <person name="McCowan C."/>
            <person name="Murphy C."/>
            <person name="Pearson M."/>
            <person name="Poon T.W."/>
            <person name="Priest M."/>
            <person name="Roberts A."/>
            <person name="Saif S."/>
            <person name="Shea T."/>
            <person name="Sykes S."/>
            <person name="Wortman J."/>
            <person name="Nusbaum C."/>
            <person name="Birren B."/>
        </authorList>
    </citation>
    <scope>NUCLEOTIDE SEQUENCE [LARGE SCALE GENOMIC DNA]</scope>
    <source>
        <strain evidence="2">IAC_01/95</strain>
    </source>
</reference>
<proteinExistence type="predicted"/>
<dbReference type="AlphaFoldDB" id="W2MUK3"/>
<evidence type="ECO:0000256" key="1">
    <source>
        <dbReference type="SAM" id="MobiDB-lite"/>
    </source>
</evidence>
<sequence length="104" mass="11968">REVAEVTAKIGKKNIAFEECRLTSKQRRWLAAKFPRLQHAQRPQARASSSHTGAKRTPTRTGLGYRCRLQRNSHHHRLRHRSRGAVGIKKEDSGSVHKIFTRYG</sequence>
<evidence type="ECO:0000313" key="2">
    <source>
        <dbReference type="EMBL" id="ETM40026.1"/>
    </source>
</evidence>
<dbReference type="Proteomes" id="UP000054532">
    <property type="component" value="Unassembled WGS sequence"/>
</dbReference>
<feature type="region of interest" description="Disordered" evidence="1">
    <location>
        <begin position="34"/>
        <end position="91"/>
    </location>
</feature>